<dbReference type="Proteomes" id="UP000044071">
    <property type="component" value="Unassembled WGS sequence"/>
</dbReference>
<dbReference type="AlphaFoldDB" id="A0A078KY10"/>
<evidence type="ECO:0000313" key="1">
    <source>
        <dbReference type="EMBL" id="CDZ76654.1"/>
    </source>
</evidence>
<reference evidence="1 2" key="1">
    <citation type="submission" date="2014-06" db="EMBL/GenBank/DDBJ databases">
        <authorList>
            <person name="Urmite Genomes Urmite Genomes"/>
        </authorList>
    </citation>
    <scope>NUCLEOTIDE SEQUENCE [LARGE SCALE GENOMIC DNA]</scope>
</reference>
<gene>
    <name evidence="1" type="ORF">BN59_00928</name>
</gene>
<evidence type="ECO:0000313" key="2">
    <source>
        <dbReference type="Proteomes" id="UP000044071"/>
    </source>
</evidence>
<protein>
    <submittedName>
        <fullName evidence="1">Uncharacterized protein</fullName>
    </submittedName>
</protein>
<name>A0A078KY10_9GAMM</name>
<proteinExistence type="predicted"/>
<keyword evidence="2" id="KW-1185">Reference proteome</keyword>
<dbReference type="EMBL" id="CCSB01000001">
    <property type="protein sequence ID" value="CDZ76654.1"/>
    <property type="molecule type" value="Genomic_DNA"/>
</dbReference>
<accession>A0A078KY10</accession>
<sequence>MDFYLPNSLANRRDLFLQEVANRLNELKEQSIVDIESLSSNELFSTIIYNAIKESLTIHENEKREYLKNAVINTALEINITDELQLRFISVISSLTQSHIQLLKLFEERDVSKIKSYESLFALCEFPGNKDEFRMFCHDLLSHSLINISVDFDDFEDVAASTKIIADQSEEEAPYIRITSIGYEFLRYIGT</sequence>
<organism evidence="1 2">
    <name type="scientific">Legionella massiliensis</name>
    <dbReference type="NCBI Taxonomy" id="1034943"/>
    <lineage>
        <taxon>Bacteria</taxon>
        <taxon>Pseudomonadati</taxon>
        <taxon>Pseudomonadota</taxon>
        <taxon>Gammaproteobacteria</taxon>
        <taxon>Legionellales</taxon>
        <taxon>Legionellaceae</taxon>
        <taxon>Legionella</taxon>
    </lineage>
</organism>